<evidence type="ECO:0000259" key="6">
    <source>
        <dbReference type="PROSITE" id="PS51918"/>
    </source>
</evidence>
<proteinExistence type="predicted"/>
<dbReference type="PANTHER" id="PTHR11228">
    <property type="entry name" value="RADICAL SAM DOMAIN PROTEIN"/>
    <property type="match status" value="1"/>
</dbReference>
<dbReference type="GO" id="GO:0046872">
    <property type="term" value="F:metal ion binding"/>
    <property type="evidence" value="ECO:0007669"/>
    <property type="project" value="UniProtKB-KW"/>
</dbReference>
<dbReference type="InterPro" id="IPR007197">
    <property type="entry name" value="rSAM"/>
</dbReference>
<dbReference type="OrthoDB" id="7021155at2"/>
<dbReference type="InterPro" id="IPR058240">
    <property type="entry name" value="rSAM_sf"/>
</dbReference>
<dbReference type="Pfam" id="PF04055">
    <property type="entry name" value="Radical_SAM"/>
    <property type="match status" value="1"/>
</dbReference>
<organism evidence="7 8">
    <name type="scientific">Flammeovirga pacifica</name>
    <dbReference type="NCBI Taxonomy" id="915059"/>
    <lineage>
        <taxon>Bacteria</taxon>
        <taxon>Pseudomonadati</taxon>
        <taxon>Bacteroidota</taxon>
        <taxon>Cytophagia</taxon>
        <taxon>Cytophagales</taxon>
        <taxon>Flammeovirgaceae</taxon>
        <taxon>Flammeovirga</taxon>
    </lineage>
</organism>
<dbReference type="InterPro" id="IPR006638">
    <property type="entry name" value="Elp3/MiaA/NifB-like_rSAM"/>
</dbReference>
<gene>
    <name evidence="7" type="ORF">NH26_16335</name>
</gene>
<dbReference type="InterPro" id="IPR013785">
    <property type="entry name" value="Aldolase_TIM"/>
</dbReference>
<sequence>MRLISHPVLCNYYVTYRCNAKCHFCDIWEKPSPYVSLENAEANFKDLKKLGVKVIDFTGGEPLLHQQLHQLLSLAKSYGFITTVTTNALLYPKRAHQLKGLIDMLHFSLDSYDKTTHDKGRGVECYDKVMESIELAKSIGERPDILFTVMPDNLSDIEKVYQNISKPNNLVLLLNPIFEYDNIGDHLQKKELEQLKLWGKKKYIFLNDALIDLRLDGGNNINQPICKAASSSIVISPKNELILPCYHLGKDHFPINNQLYTLYTSKKIQAIIPKEGRLPECNACTINCYMQPSFSVNINKYFWKSLSSTIKYNWWKGTWKSLF</sequence>
<dbReference type="SFLD" id="SFLDG01067">
    <property type="entry name" value="SPASM/twitch_domain_containing"/>
    <property type="match status" value="1"/>
</dbReference>
<evidence type="ECO:0000256" key="3">
    <source>
        <dbReference type="ARBA" id="ARBA00022723"/>
    </source>
</evidence>
<dbReference type="SUPFAM" id="SSF102114">
    <property type="entry name" value="Radical SAM enzymes"/>
    <property type="match status" value="1"/>
</dbReference>
<keyword evidence="2" id="KW-0949">S-adenosyl-L-methionine</keyword>
<dbReference type="STRING" id="915059.NH26_16335"/>
<evidence type="ECO:0000256" key="2">
    <source>
        <dbReference type="ARBA" id="ARBA00022691"/>
    </source>
</evidence>
<evidence type="ECO:0000313" key="8">
    <source>
        <dbReference type="Proteomes" id="UP000179797"/>
    </source>
</evidence>
<accession>A0A1S1Z3C9</accession>
<dbReference type="RefSeq" id="WP_044219564.1">
    <property type="nucleotide sequence ID" value="NZ_JRYR02000001.1"/>
</dbReference>
<dbReference type="PROSITE" id="PS51918">
    <property type="entry name" value="RADICAL_SAM"/>
    <property type="match status" value="1"/>
</dbReference>
<dbReference type="InterPro" id="IPR050377">
    <property type="entry name" value="Radical_SAM_PqqE_MftC-like"/>
</dbReference>
<comment type="cofactor">
    <cofactor evidence="1">
        <name>[4Fe-4S] cluster</name>
        <dbReference type="ChEBI" id="CHEBI:49883"/>
    </cofactor>
</comment>
<dbReference type="AlphaFoldDB" id="A0A1S1Z3C9"/>
<reference evidence="7 8" key="1">
    <citation type="journal article" date="2012" name="Int. J. Syst. Evol. Microbiol.">
        <title>Flammeovirga pacifica sp. nov., isolated from deep-sea sediment.</title>
        <authorList>
            <person name="Xu H."/>
            <person name="Fu Y."/>
            <person name="Yang N."/>
            <person name="Ding Z."/>
            <person name="Lai Q."/>
            <person name="Zeng R."/>
        </authorList>
    </citation>
    <scope>NUCLEOTIDE SEQUENCE [LARGE SCALE GENOMIC DNA]</scope>
    <source>
        <strain evidence="8">DSM 24597 / LMG 26175 / WPAGA1</strain>
    </source>
</reference>
<evidence type="ECO:0000313" key="7">
    <source>
        <dbReference type="EMBL" id="OHX67794.1"/>
    </source>
</evidence>
<dbReference type="SMART" id="SM00729">
    <property type="entry name" value="Elp3"/>
    <property type="match status" value="1"/>
</dbReference>
<dbReference type="EMBL" id="JRYR02000001">
    <property type="protein sequence ID" value="OHX67794.1"/>
    <property type="molecule type" value="Genomic_DNA"/>
</dbReference>
<feature type="domain" description="Radical SAM core" evidence="6">
    <location>
        <begin position="2"/>
        <end position="214"/>
    </location>
</feature>
<comment type="caution">
    <text evidence="7">The sequence shown here is derived from an EMBL/GenBank/DDBJ whole genome shotgun (WGS) entry which is preliminary data.</text>
</comment>
<dbReference type="CDD" id="cd01335">
    <property type="entry name" value="Radical_SAM"/>
    <property type="match status" value="1"/>
</dbReference>
<keyword evidence="8" id="KW-1185">Reference proteome</keyword>
<evidence type="ECO:0000256" key="5">
    <source>
        <dbReference type="ARBA" id="ARBA00023014"/>
    </source>
</evidence>
<dbReference type="Gene3D" id="3.20.20.70">
    <property type="entry name" value="Aldolase class I"/>
    <property type="match status" value="1"/>
</dbReference>
<protein>
    <submittedName>
        <fullName evidence="7">Radical SAM protein</fullName>
    </submittedName>
</protein>
<keyword evidence="3" id="KW-0479">Metal-binding</keyword>
<dbReference type="GO" id="GO:0051536">
    <property type="term" value="F:iron-sulfur cluster binding"/>
    <property type="evidence" value="ECO:0007669"/>
    <property type="project" value="UniProtKB-KW"/>
</dbReference>
<dbReference type="GO" id="GO:0003824">
    <property type="term" value="F:catalytic activity"/>
    <property type="evidence" value="ECO:0007669"/>
    <property type="project" value="InterPro"/>
</dbReference>
<keyword evidence="4" id="KW-0408">Iron</keyword>
<dbReference type="Proteomes" id="UP000179797">
    <property type="component" value="Unassembled WGS sequence"/>
</dbReference>
<evidence type="ECO:0000256" key="1">
    <source>
        <dbReference type="ARBA" id="ARBA00001966"/>
    </source>
</evidence>
<dbReference type="SFLD" id="SFLDS00029">
    <property type="entry name" value="Radical_SAM"/>
    <property type="match status" value="1"/>
</dbReference>
<evidence type="ECO:0000256" key="4">
    <source>
        <dbReference type="ARBA" id="ARBA00023004"/>
    </source>
</evidence>
<keyword evidence="5" id="KW-0411">Iron-sulfur</keyword>
<name>A0A1S1Z3C9_FLAPC</name>
<dbReference type="PANTHER" id="PTHR11228:SF7">
    <property type="entry name" value="PQQA PEPTIDE CYCLASE"/>
    <property type="match status" value="1"/>
</dbReference>